<name>A0A0K1IW98_HALGI</name>
<gene>
    <name evidence="2" type="ORF">ABY42_12965</name>
    <name evidence="3" type="ORF">HfgLR_10505</name>
</gene>
<accession>A0A0K1IW98</accession>
<reference evidence="4" key="1">
    <citation type="journal article" date="2015" name="J. Biotechnol.">
        <title>Complete genome sequence of Haloferax gibbonsii strain ARA6, a potential producer of polyhydroxyalkanoates and halocins isolated from Araruama, Rio de Janeiro, Brasil.</title>
        <authorList>
            <person name="Pinto L.H."/>
            <person name="D'Alincourt Carvalho-Assef A.P."/>
            <person name="Vieira R.P."/>
            <person name="Clementino M.M."/>
            <person name="Albano R.M."/>
        </authorList>
    </citation>
    <scope>NUCLEOTIDE SEQUENCE [LARGE SCALE GENOMIC DNA]</scope>
    <source>
        <strain evidence="4">ARA6</strain>
    </source>
</reference>
<dbReference type="CDD" id="cd02238">
    <property type="entry name" value="cupin_KdgF"/>
    <property type="match status" value="1"/>
</dbReference>
<dbReference type="GeneID" id="59459764"/>
<dbReference type="KEGG" id="hgi:ABY42_12965"/>
<dbReference type="EMBL" id="CP063205">
    <property type="protein sequence ID" value="QOS12239.1"/>
    <property type="molecule type" value="Genomic_DNA"/>
</dbReference>
<proteinExistence type="predicted"/>
<sequence length="114" mass="11926">MDRVSLDDAPSAEAADGVSLSLLAGGEKMNVQHFRIEPGAAVPVHDHPHEQVGYIVAGELTFLVGDEGEEVAVGPGDAYSLAGGELHGAENRGDETVVGIDVFSPPRENPPWLD</sequence>
<dbReference type="Proteomes" id="UP000663064">
    <property type="component" value="Chromosome"/>
</dbReference>
<reference evidence="3" key="3">
    <citation type="journal article" date="2021" name="Front. Microbiol.">
        <title>Cellular and Genomic Properties of Haloferax gibbonsii LR2-5, the Host of Euryarchaeal Virus HFTV1.</title>
        <authorList>
            <person name="Tittes C."/>
            <person name="Schwarzer S."/>
            <person name="Pfeiffer F."/>
            <person name="Dyall-Smith M."/>
            <person name="Rodriguez-Franco M."/>
            <person name="Oksanen H.M."/>
            <person name="Quax T.E.F."/>
        </authorList>
    </citation>
    <scope>NUCLEOTIDE SEQUENCE</scope>
    <source>
        <strain evidence="3">LR2-5</strain>
    </source>
</reference>
<dbReference type="Proteomes" id="UP000066124">
    <property type="component" value="Chromosome"/>
</dbReference>
<dbReference type="Gene3D" id="2.60.120.10">
    <property type="entry name" value="Jelly Rolls"/>
    <property type="match status" value="1"/>
</dbReference>
<feature type="domain" description="Cupin type-2" evidence="1">
    <location>
        <begin position="33"/>
        <end position="103"/>
    </location>
</feature>
<dbReference type="AlphaFoldDB" id="A0A0K1IW98"/>
<organism evidence="2 4">
    <name type="scientific">Haloferax gibbonsii</name>
    <dbReference type="NCBI Taxonomy" id="35746"/>
    <lineage>
        <taxon>Archaea</taxon>
        <taxon>Methanobacteriati</taxon>
        <taxon>Methanobacteriota</taxon>
        <taxon>Stenosarchaea group</taxon>
        <taxon>Halobacteria</taxon>
        <taxon>Halobacteriales</taxon>
        <taxon>Haloferacaceae</taxon>
        <taxon>Haloferax</taxon>
    </lineage>
</organism>
<dbReference type="InterPro" id="IPR014710">
    <property type="entry name" value="RmlC-like_jellyroll"/>
</dbReference>
<dbReference type="PANTHER" id="PTHR40112">
    <property type="entry name" value="H2HPP ISOMERASE"/>
    <property type="match status" value="1"/>
</dbReference>
<evidence type="ECO:0000313" key="3">
    <source>
        <dbReference type="EMBL" id="QOS12239.1"/>
    </source>
</evidence>
<evidence type="ECO:0000313" key="2">
    <source>
        <dbReference type="EMBL" id="AKU08600.1"/>
    </source>
</evidence>
<dbReference type="SUPFAM" id="SSF51182">
    <property type="entry name" value="RmlC-like cupins"/>
    <property type="match status" value="1"/>
</dbReference>
<dbReference type="RefSeq" id="WP_004974876.1">
    <property type="nucleotide sequence ID" value="NZ_CP011947.1"/>
</dbReference>
<dbReference type="PATRIC" id="fig|35746.4.peg.2800"/>
<dbReference type="InterPro" id="IPR011051">
    <property type="entry name" value="RmlC_Cupin_sf"/>
</dbReference>
<dbReference type="PANTHER" id="PTHR40112:SF1">
    <property type="entry name" value="H2HPP ISOMERASE"/>
    <property type="match status" value="1"/>
</dbReference>
<dbReference type="InterPro" id="IPR052535">
    <property type="entry name" value="Bacilysin_H2HPP_isomerase"/>
</dbReference>
<dbReference type="Pfam" id="PF07883">
    <property type="entry name" value="Cupin_2"/>
    <property type="match status" value="1"/>
</dbReference>
<protein>
    <submittedName>
        <fullName evidence="2 3">Cupin</fullName>
    </submittedName>
</protein>
<evidence type="ECO:0000313" key="4">
    <source>
        <dbReference type="Proteomes" id="UP000066124"/>
    </source>
</evidence>
<dbReference type="EMBL" id="CP011947">
    <property type="protein sequence ID" value="AKU08600.1"/>
    <property type="molecule type" value="Genomic_DNA"/>
</dbReference>
<dbReference type="InterPro" id="IPR013096">
    <property type="entry name" value="Cupin_2"/>
</dbReference>
<reference evidence="2" key="2">
    <citation type="submission" date="2015-06" db="EMBL/GenBank/DDBJ databases">
        <authorList>
            <person name="Hoefler B.C."/>
            <person name="Straight P.D."/>
        </authorList>
    </citation>
    <scope>NUCLEOTIDE SEQUENCE [LARGE SCALE GENOMIC DNA]</scope>
    <source>
        <strain evidence="2">ARA6</strain>
    </source>
</reference>
<evidence type="ECO:0000259" key="1">
    <source>
        <dbReference type="Pfam" id="PF07883"/>
    </source>
</evidence>